<feature type="compositionally biased region" description="Polar residues" evidence="1">
    <location>
        <begin position="336"/>
        <end position="349"/>
    </location>
</feature>
<dbReference type="InterPro" id="IPR052579">
    <property type="entry name" value="Zinc_finger_SWIM"/>
</dbReference>
<feature type="compositionally biased region" description="Pro residues" evidence="1">
    <location>
        <begin position="216"/>
        <end position="229"/>
    </location>
</feature>
<feature type="region of interest" description="Disordered" evidence="1">
    <location>
        <begin position="309"/>
        <end position="349"/>
    </location>
</feature>
<evidence type="ECO:0008006" key="4">
    <source>
        <dbReference type="Google" id="ProtNLM"/>
    </source>
</evidence>
<protein>
    <recommendedName>
        <fullName evidence="4">FAR1 domain-containing protein</fullName>
    </recommendedName>
</protein>
<feature type="region of interest" description="Disordered" evidence="1">
    <location>
        <begin position="1"/>
        <end position="37"/>
    </location>
</feature>
<gene>
    <name evidence="2" type="ORF">PR002_g11020</name>
</gene>
<evidence type="ECO:0000313" key="3">
    <source>
        <dbReference type="Proteomes" id="UP000435112"/>
    </source>
</evidence>
<dbReference type="PANTHER" id="PTHR31569">
    <property type="entry name" value="SWIM-TYPE DOMAIN-CONTAINING PROTEIN"/>
    <property type="match status" value="1"/>
</dbReference>
<proteinExistence type="predicted"/>
<dbReference type="Proteomes" id="UP000435112">
    <property type="component" value="Unassembled WGS sequence"/>
</dbReference>
<feature type="compositionally biased region" description="Low complexity" evidence="1">
    <location>
        <begin position="316"/>
        <end position="335"/>
    </location>
</feature>
<accession>A0A6A3M1S8</accession>
<sequence length="349" mass="38547">MLRQPSPGASESDGDSGEQQAEAAPRSPTPSSDEHQNVVVVVEPIDKTVFLTWNEFHEYLAEYQQRTFQVYSTRTVTPVSTRNRRIQERFEAQGKNAPPEDLLPEEMGTYSKAVVCTHHGQPRPRAAGLRTRKPSRAINCPARITLVLRKDPSCGQYFVYVTSHLARHNHELSGGIYRRHPMIRKVDDPDILRTVRALQKANVQPRKILENAGPARPQPQAQPSPPPAPARERPSQYGKFLAAFNIGKEIAELMAEMDDDRFAYCYAELRMFLRIIESGRVPVVTTGEAMEHTQTNCLTGLPNRSVQQQQTFHQVSSVPPSSASSGPSTAGNGPATNSSIAPSGPFSSG</sequence>
<dbReference type="PANTHER" id="PTHR31569:SF4">
    <property type="entry name" value="SWIM-TYPE DOMAIN-CONTAINING PROTEIN"/>
    <property type="match status" value="1"/>
</dbReference>
<dbReference type="EMBL" id="QXFU01000646">
    <property type="protein sequence ID" value="KAE9026021.1"/>
    <property type="molecule type" value="Genomic_DNA"/>
</dbReference>
<reference evidence="2 3" key="1">
    <citation type="submission" date="2018-09" db="EMBL/GenBank/DDBJ databases">
        <title>Genomic investigation of the strawberry pathogen Phytophthora fragariae indicates pathogenicity is determined by transcriptional variation in three key races.</title>
        <authorList>
            <person name="Adams T.M."/>
            <person name="Armitage A.D."/>
            <person name="Sobczyk M.K."/>
            <person name="Bates H.J."/>
            <person name="Dunwell J.M."/>
            <person name="Nellist C.F."/>
            <person name="Harrison R.J."/>
        </authorList>
    </citation>
    <scope>NUCLEOTIDE SEQUENCE [LARGE SCALE GENOMIC DNA]</scope>
    <source>
        <strain evidence="2 3">SCRP324</strain>
    </source>
</reference>
<evidence type="ECO:0000256" key="1">
    <source>
        <dbReference type="SAM" id="MobiDB-lite"/>
    </source>
</evidence>
<feature type="region of interest" description="Disordered" evidence="1">
    <location>
        <begin position="203"/>
        <end position="234"/>
    </location>
</feature>
<organism evidence="2 3">
    <name type="scientific">Phytophthora rubi</name>
    <dbReference type="NCBI Taxonomy" id="129364"/>
    <lineage>
        <taxon>Eukaryota</taxon>
        <taxon>Sar</taxon>
        <taxon>Stramenopiles</taxon>
        <taxon>Oomycota</taxon>
        <taxon>Peronosporomycetes</taxon>
        <taxon>Peronosporales</taxon>
        <taxon>Peronosporaceae</taxon>
        <taxon>Phytophthora</taxon>
    </lineage>
</organism>
<comment type="caution">
    <text evidence="2">The sequence shown here is derived from an EMBL/GenBank/DDBJ whole genome shotgun (WGS) entry which is preliminary data.</text>
</comment>
<evidence type="ECO:0000313" key="2">
    <source>
        <dbReference type="EMBL" id="KAE9026021.1"/>
    </source>
</evidence>
<name>A0A6A3M1S8_9STRA</name>
<dbReference type="AlphaFoldDB" id="A0A6A3M1S8"/>
<dbReference type="OrthoDB" id="167578at2759"/>